<evidence type="ECO:0000313" key="3">
    <source>
        <dbReference type="Proteomes" id="UP000324611"/>
    </source>
</evidence>
<reference evidence="2 3" key="2">
    <citation type="submission" date="2019-09" db="EMBL/GenBank/DDBJ databases">
        <authorList>
            <person name="Jin C."/>
        </authorList>
    </citation>
    <scope>NUCLEOTIDE SEQUENCE [LARGE SCALE GENOMIC DNA]</scope>
    <source>
        <strain evidence="2 3">BN140078</strain>
    </source>
</reference>
<accession>A0A5B2W0V6</accession>
<protein>
    <submittedName>
        <fullName evidence="2">Amidohydrolase</fullName>
    </submittedName>
</protein>
<feature type="domain" description="Amidohydrolase 3" evidence="1">
    <location>
        <begin position="69"/>
        <end position="544"/>
    </location>
</feature>
<reference evidence="2 3" key="1">
    <citation type="submission" date="2019-09" db="EMBL/GenBank/DDBJ databases">
        <title>Chitinophaga ginsengihumi sp. nov., isolated from soil of ginseng rhizosphere.</title>
        <authorList>
            <person name="Lee J."/>
        </authorList>
    </citation>
    <scope>NUCLEOTIDE SEQUENCE [LARGE SCALE GENOMIC DNA]</scope>
    <source>
        <strain evidence="2 3">BN140078</strain>
    </source>
</reference>
<dbReference type="AlphaFoldDB" id="A0A5B2W0V6"/>
<evidence type="ECO:0000259" key="1">
    <source>
        <dbReference type="Pfam" id="PF07969"/>
    </source>
</evidence>
<dbReference type="InterPro" id="IPR033932">
    <property type="entry name" value="YtcJ-like"/>
</dbReference>
<dbReference type="PANTHER" id="PTHR22642">
    <property type="entry name" value="IMIDAZOLONEPROPIONASE"/>
    <property type="match status" value="1"/>
</dbReference>
<dbReference type="CDD" id="cd01300">
    <property type="entry name" value="YtcJ_like"/>
    <property type="match status" value="1"/>
</dbReference>
<dbReference type="Gene3D" id="3.10.310.70">
    <property type="match status" value="1"/>
</dbReference>
<proteinExistence type="predicted"/>
<dbReference type="SUPFAM" id="SSF51338">
    <property type="entry name" value="Composite domain of metallo-dependent hydrolases"/>
    <property type="match status" value="1"/>
</dbReference>
<evidence type="ECO:0000313" key="2">
    <source>
        <dbReference type="EMBL" id="KAA2245321.1"/>
    </source>
</evidence>
<dbReference type="PANTHER" id="PTHR22642:SF2">
    <property type="entry name" value="PROTEIN LONG AFTER FAR-RED 3"/>
    <property type="match status" value="1"/>
</dbReference>
<dbReference type="GO" id="GO:0016810">
    <property type="term" value="F:hydrolase activity, acting on carbon-nitrogen (but not peptide) bonds"/>
    <property type="evidence" value="ECO:0007669"/>
    <property type="project" value="InterPro"/>
</dbReference>
<comment type="caution">
    <text evidence="2">The sequence shown here is derived from an EMBL/GenBank/DDBJ whole genome shotgun (WGS) entry which is preliminary data.</text>
</comment>
<dbReference type="SUPFAM" id="SSF51556">
    <property type="entry name" value="Metallo-dependent hydrolases"/>
    <property type="match status" value="1"/>
</dbReference>
<dbReference type="Gene3D" id="3.20.20.140">
    <property type="entry name" value="Metal-dependent hydrolases"/>
    <property type="match status" value="1"/>
</dbReference>
<name>A0A5B2W0V6_9BACT</name>
<dbReference type="RefSeq" id="WP_149836710.1">
    <property type="nucleotide sequence ID" value="NZ_VUOC01000001.1"/>
</dbReference>
<keyword evidence="3" id="KW-1185">Reference proteome</keyword>
<dbReference type="InterPro" id="IPR011059">
    <property type="entry name" value="Metal-dep_hydrolase_composite"/>
</dbReference>
<dbReference type="Gene3D" id="2.30.40.10">
    <property type="entry name" value="Urease, subunit C, domain 1"/>
    <property type="match status" value="1"/>
</dbReference>
<dbReference type="InterPro" id="IPR013108">
    <property type="entry name" value="Amidohydro_3"/>
</dbReference>
<dbReference type="InterPro" id="IPR032466">
    <property type="entry name" value="Metal_Hydrolase"/>
</dbReference>
<sequence length="550" mass="60450">MKQLLPACCIALLCWSCSTKQKVDLIIHHAVIYTVDSAFSQAQAVAVSGGKIVALGTDQEILQQYTAPQVQDAAGQFIYPGFIDAHAHFVQYGLGLQQVELVGTQSWQDVIDRVKAFTGSRQLQPGEWILGRGWDQNDWPEKNFPDKTRLDSLFPNTPVLLGRVDGHAAIANQAALDAAGVKPGQTLTGGVIETKNGKLTGILIDNAVRLVQGTVPHPTAAYFQKALQDGAANCFAAGLTTIADCGIMKQEALFIDSLQKQHLFKMRLYVLLSDNQENYDYFLPKGPYHTDYLNIAGFKCYADGALGSRGACLLHDYTDKPGWKGFLLKDSSYFAAKAAQLINTKFQLCTHAIGDSANREILRIYGAVLKGKNDRRWRIEHAQVVNPEDMAMFGHYSIIPSVQPTHATSDMYWAGERLGSERIKHAYANQQLLQQNGWLPLGTDFPVEDISPLKTFLAAVARVDAKGYPAGGFQHENALTRQQALQGITLWAAKGCFEETNRGSLEPGKLADLVILDKDLMKVPFEDLLKTKVMATFSGGEQVYNISKAK</sequence>
<organism evidence="2 3">
    <name type="scientific">Chitinophaga agrisoli</name>
    <dbReference type="NCBI Taxonomy" id="2607653"/>
    <lineage>
        <taxon>Bacteria</taxon>
        <taxon>Pseudomonadati</taxon>
        <taxon>Bacteroidota</taxon>
        <taxon>Chitinophagia</taxon>
        <taxon>Chitinophagales</taxon>
        <taxon>Chitinophagaceae</taxon>
        <taxon>Chitinophaga</taxon>
    </lineage>
</organism>
<dbReference type="Proteomes" id="UP000324611">
    <property type="component" value="Unassembled WGS sequence"/>
</dbReference>
<dbReference type="EMBL" id="VUOC01000001">
    <property type="protein sequence ID" value="KAA2245321.1"/>
    <property type="molecule type" value="Genomic_DNA"/>
</dbReference>
<gene>
    <name evidence="2" type="ORF">F0L74_04995</name>
</gene>
<keyword evidence="2" id="KW-0378">Hydrolase</keyword>
<dbReference type="Pfam" id="PF07969">
    <property type="entry name" value="Amidohydro_3"/>
    <property type="match status" value="1"/>
</dbReference>